<dbReference type="GO" id="GO:0000819">
    <property type="term" value="P:sister chromatid segregation"/>
    <property type="evidence" value="ECO:0007669"/>
    <property type="project" value="TreeGrafter"/>
</dbReference>
<evidence type="ECO:0000256" key="5">
    <source>
        <dbReference type="ARBA" id="ARBA00022840"/>
    </source>
</evidence>
<reference evidence="10" key="1">
    <citation type="journal article" date="2014" name="Front. Microbiol.">
        <title>High frequency of phylogenetically diverse reductive dehalogenase-homologous genes in deep subseafloor sedimentary metagenomes.</title>
        <authorList>
            <person name="Kawai M."/>
            <person name="Futagami T."/>
            <person name="Toyoda A."/>
            <person name="Takaki Y."/>
            <person name="Nishi S."/>
            <person name="Hori S."/>
            <person name="Arai W."/>
            <person name="Tsubouchi T."/>
            <person name="Morono Y."/>
            <person name="Uchiyama I."/>
            <person name="Ito T."/>
            <person name="Fujiyama A."/>
            <person name="Inagaki F."/>
            <person name="Takami H."/>
        </authorList>
    </citation>
    <scope>NUCLEOTIDE SEQUENCE</scope>
    <source>
        <strain evidence="10">Expedition CK06-06</strain>
    </source>
</reference>
<dbReference type="InterPro" id="IPR001154">
    <property type="entry name" value="TopoII_euk"/>
</dbReference>
<feature type="non-terminal residue" evidence="10">
    <location>
        <position position="1"/>
    </location>
</feature>
<evidence type="ECO:0000256" key="7">
    <source>
        <dbReference type="ARBA" id="ARBA00023125"/>
    </source>
</evidence>
<evidence type="ECO:0000256" key="3">
    <source>
        <dbReference type="ARBA" id="ARBA00012895"/>
    </source>
</evidence>
<gene>
    <name evidence="10" type="ORF">S01H4_39909</name>
</gene>
<keyword evidence="5" id="KW-0067">ATP-binding</keyword>
<dbReference type="InterPro" id="IPR050634">
    <property type="entry name" value="DNA_Topoisomerase_II"/>
</dbReference>
<dbReference type="InterPro" id="IPR002205">
    <property type="entry name" value="Topo_IIA_dom_A"/>
</dbReference>
<dbReference type="InterPro" id="IPR013760">
    <property type="entry name" value="Topo_IIA-like_dom_sf"/>
</dbReference>
<dbReference type="GO" id="GO:0005634">
    <property type="term" value="C:nucleus"/>
    <property type="evidence" value="ECO:0007669"/>
    <property type="project" value="TreeGrafter"/>
</dbReference>
<dbReference type="Pfam" id="PF00521">
    <property type="entry name" value="DNA_topoisoIV"/>
    <property type="match status" value="1"/>
</dbReference>
<dbReference type="SUPFAM" id="SSF56719">
    <property type="entry name" value="Type II DNA topoisomerase"/>
    <property type="match status" value="1"/>
</dbReference>
<dbReference type="GO" id="GO:0000712">
    <property type="term" value="P:resolution of meiotic recombination intermediates"/>
    <property type="evidence" value="ECO:0007669"/>
    <property type="project" value="TreeGrafter"/>
</dbReference>
<sequence>RHAIANLKRSLPSIKDGLKLSNRQILRGCETHWKDKIGSVQSAKMKTTNLGSQTMLESSYQYGEASLLKTISHMCLSYPGSNNIPLLFAHGQHGSRRENGKDCAAPRYTKTRPTFIFPYLFKKEDQKLLTYIDDEGKICEPEFYIPVIPVLLANGSQATATGFSTFIPSYNPIDLKSWLETRIHQMYKGRSDLVLPVLIPWFRGFKGNVYFDNKENEKKFDIDFSGFVPDIMSEIMDETTQDTETTSFLNMFPGAYDELLEQDKKDKISEQGLANIPTIDEMDPNYDPLG</sequence>
<dbReference type="GO" id="GO:0006265">
    <property type="term" value="P:DNA topological change"/>
    <property type="evidence" value="ECO:0007669"/>
    <property type="project" value="InterPro"/>
</dbReference>
<evidence type="ECO:0000259" key="9">
    <source>
        <dbReference type="PROSITE" id="PS52040"/>
    </source>
</evidence>
<evidence type="ECO:0000256" key="2">
    <source>
        <dbReference type="ARBA" id="ARBA00001946"/>
    </source>
</evidence>
<evidence type="ECO:0000313" key="10">
    <source>
        <dbReference type="EMBL" id="GAH03071.1"/>
    </source>
</evidence>
<name>X1C4T3_9ZZZZ</name>
<evidence type="ECO:0000256" key="4">
    <source>
        <dbReference type="ARBA" id="ARBA00022741"/>
    </source>
</evidence>
<dbReference type="GO" id="GO:0005524">
    <property type="term" value="F:ATP binding"/>
    <property type="evidence" value="ECO:0007669"/>
    <property type="project" value="UniProtKB-KW"/>
</dbReference>
<dbReference type="EC" id="5.6.2.2" evidence="3"/>
<comment type="cofactor">
    <cofactor evidence="2">
        <name>Mg(2+)</name>
        <dbReference type="ChEBI" id="CHEBI:18420"/>
    </cofactor>
</comment>
<keyword evidence="7" id="KW-0238">DNA-binding</keyword>
<dbReference type="Gene3D" id="3.90.199.10">
    <property type="entry name" value="Topoisomerase II, domain 5"/>
    <property type="match status" value="1"/>
</dbReference>
<dbReference type="SMART" id="SM00434">
    <property type="entry name" value="TOP4c"/>
    <property type="match status" value="1"/>
</dbReference>
<proteinExistence type="predicted"/>
<protein>
    <recommendedName>
        <fullName evidence="3">DNA topoisomerase (ATP-hydrolyzing)</fullName>
        <ecNumber evidence="3">5.6.2.2</ecNumber>
    </recommendedName>
</protein>
<comment type="catalytic activity">
    <reaction evidence="1">
        <text>ATP-dependent breakage, passage and rejoining of double-stranded DNA.</text>
        <dbReference type="EC" id="5.6.2.2"/>
    </reaction>
</comment>
<dbReference type="PROSITE" id="PS52040">
    <property type="entry name" value="TOPO_IIA"/>
    <property type="match status" value="1"/>
</dbReference>
<evidence type="ECO:0000256" key="1">
    <source>
        <dbReference type="ARBA" id="ARBA00000185"/>
    </source>
</evidence>
<organism evidence="10">
    <name type="scientific">marine sediment metagenome</name>
    <dbReference type="NCBI Taxonomy" id="412755"/>
    <lineage>
        <taxon>unclassified sequences</taxon>
        <taxon>metagenomes</taxon>
        <taxon>ecological metagenomes</taxon>
    </lineage>
</organism>
<feature type="domain" description="Topo IIA-type catalytic" evidence="9">
    <location>
        <begin position="11"/>
        <end position="290"/>
    </location>
</feature>
<evidence type="ECO:0000256" key="6">
    <source>
        <dbReference type="ARBA" id="ARBA00023029"/>
    </source>
</evidence>
<keyword evidence="8" id="KW-0413">Isomerase</keyword>
<accession>X1C4T3</accession>
<feature type="non-terminal residue" evidence="10">
    <location>
        <position position="290"/>
    </location>
</feature>
<dbReference type="InterPro" id="IPR013758">
    <property type="entry name" value="Topo_IIA_A/C_ab"/>
</dbReference>
<dbReference type="AlphaFoldDB" id="X1C4T3"/>
<dbReference type="GO" id="GO:0003918">
    <property type="term" value="F:DNA topoisomerase type II (double strand cut, ATP-hydrolyzing) activity"/>
    <property type="evidence" value="ECO:0007669"/>
    <property type="project" value="UniProtKB-EC"/>
</dbReference>
<keyword evidence="6" id="KW-0799">Topoisomerase</keyword>
<dbReference type="PANTHER" id="PTHR10169">
    <property type="entry name" value="DNA TOPOISOMERASE/GYRASE"/>
    <property type="match status" value="1"/>
</dbReference>
<dbReference type="EMBL" id="BART01021678">
    <property type="protein sequence ID" value="GAH03071.1"/>
    <property type="molecule type" value="Genomic_DNA"/>
</dbReference>
<dbReference type="PANTHER" id="PTHR10169:SF38">
    <property type="entry name" value="DNA TOPOISOMERASE 2"/>
    <property type="match status" value="1"/>
</dbReference>
<comment type="caution">
    <text evidence="10">The sequence shown here is derived from an EMBL/GenBank/DDBJ whole genome shotgun (WGS) entry which is preliminary data.</text>
</comment>
<evidence type="ECO:0000256" key="8">
    <source>
        <dbReference type="ARBA" id="ARBA00023235"/>
    </source>
</evidence>
<dbReference type="GO" id="GO:0003677">
    <property type="term" value="F:DNA binding"/>
    <property type="evidence" value="ECO:0007669"/>
    <property type="project" value="UniProtKB-KW"/>
</dbReference>
<keyword evidence="4" id="KW-0547">Nucleotide-binding</keyword>
<dbReference type="PRINTS" id="PR01158">
    <property type="entry name" value="TOPISMRASEII"/>
</dbReference>